<reference evidence="6" key="1">
    <citation type="submission" date="2020-05" db="EMBL/GenBank/DDBJ databases">
        <title>Phylogenomic resolution of chytrid fungi.</title>
        <authorList>
            <person name="Stajich J.E."/>
            <person name="Amses K."/>
            <person name="Simmons R."/>
            <person name="Seto K."/>
            <person name="Myers J."/>
            <person name="Bonds A."/>
            <person name="Quandt C.A."/>
            <person name="Barry K."/>
            <person name="Liu P."/>
            <person name="Grigoriev I."/>
            <person name="Longcore J.E."/>
            <person name="James T.Y."/>
        </authorList>
    </citation>
    <scope>NUCLEOTIDE SEQUENCE</scope>
    <source>
        <strain evidence="6">JEL0513</strain>
    </source>
</reference>
<accession>A0AAD5XED5</accession>
<evidence type="ECO:0000313" key="7">
    <source>
        <dbReference type="Proteomes" id="UP001211907"/>
    </source>
</evidence>
<gene>
    <name evidence="6" type="ORF">HK100_003760</name>
</gene>
<evidence type="ECO:0000256" key="3">
    <source>
        <dbReference type="ARBA" id="ARBA00022989"/>
    </source>
</evidence>
<evidence type="ECO:0000313" key="6">
    <source>
        <dbReference type="EMBL" id="KAJ3106247.1"/>
    </source>
</evidence>
<evidence type="ECO:0008006" key="8">
    <source>
        <dbReference type="Google" id="ProtNLM"/>
    </source>
</evidence>
<evidence type="ECO:0000256" key="1">
    <source>
        <dbReference type="ARBA" id="ARBA00004141"/>
    </source>
</evidence>
<dbReference type="Proteomes" id="UP001211907">
    <property type="component" value="Unassembled WGS sequence"/>
</dbReference>
<sequence>MTAIVLNASSPSIIVVEESIHQDPEWYHYAGIVLALTSGLFIGSSFIFKKKGLLQTKSLYGDLGDGHQYLKNPLWWTGM</sequence>
<evidence type="ECO:0000256" key="4">
    <source>
        <dbReference type="ARBA" id="ARBA00023136"/>
    </source>
</evidence>
<dbReference type="GO" id="GO:0015095">
    <property type="term" value="F:magnesium ion transmembrane transporter activity"/>
    <property type="evidence" value="ECO:0007669"/>
    <property type="project" value="InterPro"/>
</dbReference>
<feature type="transmembrane region" description="Helical" evidence="5">
    <location>
        <begin position="26"/>
        <end position="48"/>
    </location>
</feature>
<keyword evidence="3 5" id="KW-1133">Transmembrane helix</keyword>
<dbReference type="InterPro" id="IPR008521">
    <property type="entry name" value="Mg_trans_NIPA"/>
</dbReference>
<feature type="non-terminal residue" evidence="6">
    <location>
        <position position="79"/>
    </location>
</feature>
<comment type="subcellular location">
    <subcellularLocation>
        <location evidence="1">Membrane</location>
        <topology evidence="1">Multi-pass membrane protein</topology>
    </subcellularLocation>
</comment>
<comment type="caution">
    <text evidence="6">The sequence shown here is derived from an EMBL/GenBank/DDBJ whole genome shotgun (WGS) entry which is preliminary data.</text>
</comment>
<proteinExistence type="predicted"/>
<keyword evidence="7" id="KW-1185">Reference proteome</keyword>
<dbReference type="EMBL" id="JADGJH010001964">
    <property type="protein sequence ID" value="KAJ3106247.1"/>
    <property type="molecule type" value="Genomic_DNA"/>
</dbReference>
<dbReference type="AlphaFoldDB" id="A0AAD5XED5"/>
<evidence type="ECO:0000256" key="2">
    <source>
        <dbReference type="ARBA" id="ARBA00022692"/>
    </source>
</evidence>
<dbReference type="GO" id="GO:0016020">
    <property type="term" value="C:membrane"/>
    <property type="evidence" value="ECO:0007669"/>
    <property type="project" value="UniProtKB-SubCell"/>
</dbReference>
<dbReference type="Pfam" id="PF05653">
    <property type="entry name" value="Mg_trans_NIPA"/>
    <property type="match status" value="1"/>
</dbReference>
<keyword evidence="2 5" id="KW-0812">Transmembrane</keyword>
<keyword evidence="4 5" id="KW-0472">Membrane</keyword>
<name>A0AAD5XED5_9FUNG</name>
<evidence type="ECO:0000256" key="5">
    <source>
        <dbReference type="SAM" id="Phobius"/>
    </source>
</evidence>
<protein>
    <recommendedName>
        <fullName evidence="8">Magnesium transporter</fullName>
    </recommendedName>
</protein>
<organism evidence="6 7">
    <name type="scientific">Physocladia obscura</name>
    <dbReference type="NCBI Taxonomy" id="109957"/>
    <lineage>
        <taxon>Eukaryota</taxon>
        <taxon>Fungi</taxon>
        <taxon>Fungi incertae sedis</taxon>
        <taxon>Chytridiomycota</taxon>
        <taxon>Chytridiomycota incertae sedis</taxon>
        <taxon>Chytridiomycetes</taxon>
        <taxon>Chytridiales</taxon>
        <taxon>Chytriomycetaceae</taxon>
        <taxon>Physocladia</taxon>
    </lineage>
</organism>